<name>A0ACC3DPS4_9PEZI</name>
<evidence type="ECO:0000313" key="2">
    <source>
        <dbReference type="Proteomes" id="UP001186974"/>
    </source>
</evidence>
<comment type="caution">
    <text evidence="1">The sequence shown here is derived from an EMBL/GenBank/DDBJ whole genome shotgun (WGS) entry which is preliminary data.</text>
</comment>
<proteinExistence type="predicted"/>
<gene>
    <name evidence="1" type="ORF">LTS18_007279</name>
</gene>
<accession>A0ACC3DPS4</accession>
<dbReference type="Proteomes" id="UP001186974">
    <property type="component" value="Unassembled WGS sequence"/>
</dbReference>
<evidence type="ECO:0000313" key="1">
    <source>
        <dbReference type="EMBL" id="KAK3078530.1"/>
    </source>
</evidence>
<reference evidence="1" key="1">
    <citation type="submission" date="2024-09" db="EMBL/GenBank/DDBJ databases">
        <title>Black Yeasts Isolated from many extreme environments.</title>
        <authorList>
            <person name="Coleine C."/>
            <person name="Stajich J.E."/>
            <person name="Selbmann L."/>
        </authorList>
    </citation>
    <scope>NUCLEOTIDE SEQUENCE</scope>
    <source>
        <strain evidence="1">CCFEE 5737</strain>
    </source>
</reference>
<organism evidence="1 2">
    <name type="scientific">Coniosporium uncinatum</name>
    <dbReference type="NCBI Taxonomy" id="93489"/>
    <lineage>
        <taxon>Eukaryota</taxon>
        <taxon>Fungi</taxon>
        <taxon>Dikarya</taxon>
        <taxon>Ascomycota</taxon>
        <taxon>Pezizomycotina</taxon>
        <taxon>Dothideomycetes</taxon>
        <taxon>Dothideomycetes incertae sedis</taxon>
        <taxon>Coniosporium</taxon>
    </lineage>
</organism>
<protein>
    <submittedName>
        <fullName evidence="1">Uncharacterized protein</fullName>
    </submittedName>
</protein>
<sequence>YLPDGGSKFGAAEITPAGLGEQSLLRYRLFIDGEEVWQYTLLTPPDVRGWGKSKDAIWG</sequence>
<keyword evidence="2" id="KW-1185">Reference proteome</keyword>
<dbReference type="EMBL" id="JAWDJW010001819">
    <property type="protein sequence ID" value="KAK3078530.1"/>
    <property type="molecule type" value="Genomic_DNA"/>
</dbReference>
<feature type="non-terminal residue" evidence="1">
    <location>
        <position position="1"/>
    </location>
</feature>